<feature type="signal peptide" evidence="1">
    <location>
        <begin position="1"/>
        <end position="19"/>
    </location>
</feature>
<accession>A0A081D8E7</accession>
<dbReference type="AlphaFoldDB" id="A0A081D8E7"/>
<evidence type="ECO:0000256" key="1">
    <source>
        <dbReference type="SAM" id="SignalP"/>
    </source>
</evidence>
<organism evidence="2 3">
    <name type="scientific">Nonlabens ulvanivorans</name>
    <name type="common">Persicivirga ulvanivorans</name>
    <dbReference type="NCBI Taxonomy" id="906888"/>
    <lineage>
        <taxon>Bacteria</taxon>
        <taxon>Pseudomonadati</taxon>
        <taxon>Bacteroidota</taxon>
        <taxon>Flavobacteriia</taxon>
        <taxon>Flavobacteriales</taxon>
        <taxon>Flavobacteriaceae</taxon>
        <taxon>Nonlabens</taxon>
    </lineage>
</organism>
<reference evidence="2 3" key="1">
    <citation type="journal article" date="2014" name="Genome Announc.">
        <title>Draft Genome Sequences of Marine Flavobacterium Nonlabens Strains NR17, NR24, NR27, NR32, NR33, and Ara13.</title>
        <authorList>
            <person name="Nakanishi M."/>
            <person name="Meirelles P."/>
            <person name="Suzuki R."/>
            <person name="Takatani N."/>
            <person name="Mino S."/>
            <person name="Suda W."/>
            <person name="Oshima K."/>
            <person name="Hattori M."/>
            <person name="Ohkuma M."/>
            <person name="Hosokawa M."/>
            <person name="Miyashita K."/>
            <person name="Thompson F.L."/>
            <person name="Niwa A."/>
            <person name="Sawabe T."/>
            <person name="Sawabe T."/>
        </authorList>
    </citation>
    <scope>NUCLEOTIDE SEQUENCE [LARGE SCALE GENOMIC DNA]</scope>
    <source>
        <strain evidence="3">JCM19296</strain>
    </source>
</reference>
<protein>
    <submittedName>
        <fullName evidence="2">Uncharacterized protein</fullName>
    </submittedName>
</protein>
<dbReference type="Proteomes" id="UP000028980">
    <property type="component" value="Unassembled WGS sequence"/>
</dbReference>
<name>A0A081D8E7_NONUL</name>
<evidence type="ECO:0000313" key="3">
    <source>
        <dbReference type="Proteomes" id="UP000028980"/>
    </source>
</evidence>
<gene>
    <name evidence="2" type="ORF">JCM19296_771</name>
</gene>
<comment type="caution">
    <text evidence="2">The sequence shown here is derived from an EMBL/GenBank/DDBJ whole genome shotgun (WGS) entry which is preliminary data.</text>
</comment>
<evidence type="ECO:0000313" key="2">
    <source>
        <dbReference type="EMBL" id="GAK75193.1"/>
    </source>
</evidence>
<keyword evidence="1" id="KW-0732">Signal</keyword>
<proteinExistence type="predicted"/>
<dbReference type="EMBL" id="BBLG01000001">
    <property type="protein sequence ID" value="GAK75193.1"/>
    <property type="molecule type" value="Genomic_DNA"/>
</dbReference>
<sequence>MKNNLLFFLAVIGFAFAKAQVTTNPSTPTQTDQVTLIFDSTGTALENTTGTLYAYTGVTINGNRWQNIIVPHLMIIMARSICKYRWKHLPINTWI</sequence>
<feature type="chain" id="PRO_5001756403" evidence="1">
    <location>
        <begin position="20"/>
        <end position="95"/>
    </location>
</feature>